<dbReference type="PANTHER" id="PTHR22916">
    <property type="entry name" value="GLYCOSYLTRANSFERASE"/>
    <property type="match status" value="1"/>
</dbReference>
<evidence type="ECO:0000256" key="1">
    <source>
        <dbReference type="ARBA" id="ARBA00022676"/>
    </source>
</evidence>
<gene>
    <name evidence="5" type="ORF">SAMN05421679_108115</name>
</gene>
<organism evidence="5 6">
    <name type="scientific">Epilithonimonas pallida</name>
    <dbReference type="NCBI Taxonomy" id="373671"/>
    <lineage>
        <taxon>Bacteria</taxon>
        <taxon>Pseudomonadati</taxon>
        <taxon>Bacteroidota</taxon>
        <taxon>Flavobacteriia</taxon>
        <taxon>Flavobacteriales</taxon>
        <taxon>Weeksellaceae</taxon>
        <taxon>Chryseobacterium group</taxon>
        <taxon>Epilithonimonas</taxon>
    </lineage>
</organism>
<keyword evidence="3" id="KW-0812">Transmembrane</keyword>
<accession>A0ABY1R5C4</accession>
<dbReference type="EMBL" id="FXUO01000008">
    <property type="protein sequence ID" value="SMP96130.1"/>
    <property type="molecule type" value="Genomic_DNA"/>
</dbReference>
<dbReference type="InterPro" id="IPR029044">
    <property type="entry name" value="Nucleotide-diphossugar_trans"/>
</dbReference>
<evidence type="ECO:0000313" key="5">
    <source>
        <dbReference type="EMBL" id="SMP96130.1"/>
    </source>
</evidence>
<dbReference type="CDD" id="cd00761">
    <property type="entry name" value="Glyco_tranf_GTA_type"/>
    <property type="match status" value="1"/>
</dbReference>
<feature type="transmembrane region" description="Helical" evidence="3">
    <location>
        <begin position="306"/>
        <end position="330"/>
    </location>
</feature>
<dbReference type="PANTHER" id="PTHR22916:SF51">
    <property type="entry name" value="GLYCOSYLTRANSFERASE EPSH-RELATED"/>
    <property type="match status" value="1"/>
</dbReference>
<keyword evidence="6" id="KW-1185">Reference proteome</keyword>
<dbReference type="Gene3D" id="3.90.550.10">
    <property type="entry name" value="Spore Coat Polysaccharide Biosynthesis Protein SpsA, Chain A"/>
    <property type="match status" value="1"/>
</dbReference>
<sequence>MVISLIVPVYNVSLYLKRCIESILVQDFNTFELILVNDGSTDNSLDICKHYANQDSRIRVIDQPNGGVSNARNKGLEVANGEFICFIDSDDWVEPNYLSSFVSFYQTTYTDLIISNVVNQKNNSKTNNKPFVERLIQSESFVPEDFFNGNDFILENTPFAKLFKKSIIDDNNIRFNINLKNGEDFIFVLQYALVCKKIDFINSYTYNYNKESDSSVTQKYFKNYYKQVKDTKKAYFDIVRKYHEITEEEELYQYFRVAGKSVYEEGKINNGLSFSEKYKSILQILSKPEIKKYRENYRLKKDSSPFFYIIQKLVFYNQAFLLTIILNLHFRIIKLNNLLK</sequence>
<keyword evidence="3" id="KW-0472">Membrane</keyword>
<keyword evidence="2" id="KW-0808">Transferase</keyword>
<evidence type="ECO:0000256" key="3">
    <source>
        <dbReference type="SAM" id="Phobius"/>
    </source>
</evidence>
<keyword evidence="1" id="KW-0328">Glycosyltransferase</keyword>
<dbReference type="InterPro" id="IPR001173">
    <property type="entry name" value="Glyco_trans_2-like"/>
</dbReference>
<comment type="caution">
    <text evidence="5">The sequence shown here is derived from an EMBL/GenBank/DDBJ whole genome shotgun (WGS) entry which is preliminary data.</text>
</comment>
<reference evidence="5 6" key="1">
    <citation type="submission" date="2017-05" db="EMBL/GenBank/DDBJ databases">
        <authorList>
            <person name="Varghese N."/>
            <person name="Submissions S."/>
        </authorList>
    </citation>
    <scope>NUCLEOTIDE SEQUENCE [LARGE SCALE GENOMIC DNA]</scope>
    <source>
        <strain evidence="5 6">DSM 18015</strain>
    </source>
</reference>
<dbReference type="Pfam" id="PF00535">
    <property type="entry name" value="Glycos_transf_2"/>
    <property type="match status" value="1"/>
</dbReference>
<name>A0ABY1R5C4_9FLAO</name>
<proteinExistence type="predicted"/>
<protein>
    <submittedName>
        <fullName evidence="5">Glycosyltransferase involved in cell wall bisynthesis</fullName>
    </submittedName>
</protein>
<dbReference type="SUPFAM" id="SSF53448">
    <property type="entry name" value="Nucleotide-diphospho-sugar transferases"/>
    <property type="match status" value="1"/>
</dbReference>
<dbReference type="RefSeq" id="WP_283417713.1">
    <property type="nucleotide sequence ID" value="NZ_FXUO01000008.1"/>
</dbReference>
<evidence type="ECO:0000313" key="6">
    <source>
        <dbReference type="Proteomes" id="UP001158050"/>
    </source>
</evidence>
<feature type="domain" description="Glycosyltransferase 2-like" evidence="4">
    <location>
        <begin position="4"/>
        <end position="169"/>
    </location>
</feature>
<dbReference type="Proteomes" id="UP001158050">
    <property type="component" value="Unassembled WGS sequence"/>
</dbReference>
<evidence type="ECO:0000259" key="4">
    <source>
        <dbReference type="Pfam" id="PF00535"/>
    </source>
</evidence>
<evidence type="ECO:0000256" key="2">
    <source>
        <dbReference type="ARBA" id="ARBA00022679"/>
    </source>
</evidence>
<keyword evidence="3" id="KW-1133">Transmembrane helix</keyword>